<feature type="transmembrane region" description="Helical" evidence="5">
    <location>
        <begin position="130"/>
        <end position="148"/>
    </location>
</feature>
<dbReference type="PANTHER" id="PTHR31323:SF15">
    <property type="entry name" value="MECHANOSENSITIVE ION CHANNEL PROTEIN MSY1"/>
    <property type="match status" value="1"/>
</dbReference>
<evidence type="ECO:0000256" key="1">
    <source>
        <dbReference type="ARBA" id="ARBA00004370"/>
    </source>
</evidence>
<feature type="domain" description="Mechanosensitive ion channel MscS" evidence="6">
    <location>
        <begin position="439"/>
        <end position="500"/>
    </location>
</feature>
<evidence type="ECO:0000259" key="7">
    <source>
        <dbReference type="Pfam" id="PF25886"/>
    </source>
</evidence>
<evidence type="ECO:0000256" key="4">
    <source>
        <dbReference type="ARBA" id="ARBA00023136"/>
    </source>
</evidence>
<dbReference type="Pfam" id="PF00924">
    <property type="entry name" value="MS_channel_2nd"/>
    <property type="match status" value="1"/>
</dbReference>
<evidence type="ECO:0000259" key="6">
    <source>
        <dbReference type="Pfam" id="PF00924"/>
    </source>
</evidence>
<keyword evidence="4 5" id="KW-0472">Membrane</keyword>
<keyword evidence="3 5" id="KW-1133">Transmembrane helix</keyword>
<dbReference type="EMBL" id="JASJQH010007016">
    <property type="protein sequence ID" value="KAK9720401.1"/>
    <property type="molecule type" value="Genomic_DNA"/>
</dbReference>
<feature type="transmembrane region" description="Helical" evidence="5">
    <location>
        <begin position="155"/>
        <end position="174"/>
    </location>
</feature>
<feature type="transmembrane region" description="Helical" evidence="5">
    <location>
        <begin position="67"/>
        <end position="86"/>
    </location>
</feature>
<dbReference type="Gene3D" id="2.30.30.60">
    <property type="match status" value="1"/>
</dbReference>
<evidence type="ECO:0008006" key="10">
    <source>
        <dbReference type="Google" id="ProtNLM"/>
    </source>
</evidence>
<accession>A0ABR2W5I6</accession>
<evidence type="ECO:0000256" key="5">
    <source>
        <dbReference type="SAM" id="Phobius"/>
    </source>
</evidence>
<dbReference type="InterPro" id="IPR023408">
    <property type="entry name" value="MscS_beta-dom_sf"/>
</dbReference>
<evidence type="ECO:0000256" key="3">
    <source>
        <dbReference type="ARBA" id="ARBA00022989"/>
    </source>
</evidence>
<comment type="caution">
    <text evidence="8">The sequence shown here is derived from an EMBL/GenBank/DDBJ whole genome shotgun (WGS) entry which is preliminary data.</text>
</comment>
<dbReference type="PANTHER" id="PTHR31323">
    <property type="entry name" value="MECHANOSENSITIVE ION CHANNEL PROTEIN MSY2"/>
    <property type="match status" value="1"/>
</dbReference>
<feature type="domain" description="Mechanosensitive ion channel protein Msy1/2-like transmembrane" evidence="7">
    <location>
        <begin position="58"/>
        <end position="212"/>
    </location>
</feature>
<organism evidence="8 9">
    <name type="scientific">Basidiobolus ranarum</name>
    <dbReference type="NCBI Taxonomy" id="34480"/>
    <lineage>
        <taxon>Eukaryota</taxon>
        <taxon>Fungi</taxon>
        <taxon>Fungi incertae sedis</taxon>
        <taxon>Zoopagomycota</taxon>
        <taxon>Entomophthoromycotina</taxon>
        <taxon>Basidiobolomycetes</taxon>
        <taxon>Basidiobolales</taxon>
        <taxon>Basidiobolaceae</taxon>
        <taxon>Basidiobolus</taxon>
    </lineage>
</organism>
<feature type="transmembrane region" description="Helical" evidence="5">
    <location>
        <begin position="415"/>
        <end position="438"/>
    </location>
</feature>
<keyword evidence="9" id="KW-1185">Reference proteome</keyword>
<gene>
    <name evidence="8" type="ORF">K7432_004198</name>
</gene>
<proteinExistence type="predicted"/>
<evidence type="ECO:0000256" key="2">
    <source>
        <dbReference type="ARBA" id="ARBA00022692"/>
    </source>
</evidence>
<reference evidence="8 9" key="1">
    <citation type="submission" date="2023-04" db="EMBL/GenBank/DDBJ databases">
        <title>Genome of Basidiobolus ranarum AG-B5.</title>
        <authorList>
            <person name="Stajich J.E."/>
            <person name="Carter-House D."/>
            <person name="Gryganskyi A."/>
        </authorList>
    </citation>
    <scope>NUCLEOTIDE SEQUENCE [LARGE SCALE GENOMIC DNA]</scope>
    <source>
        <strain evidence="8 9">AG-B5</strain>
    </source>
</reference>
<evidence type="ECO:0000313" key="9">
    <source>
        <dbReference type="Proteomes" id="UP001479436"/>
    </source>
</evidence>
<name>A0ABR2W5I6_9FUNG</name>
<dbReference type="InterPro" id="IPR006685">
    <property type="entry name" value="MscS_channel_2nd"/>
</dbReference>
<dbReference type="Proteomes" id="UP001479436">
    <property type="component" value="Unassembled WGS sequence"/>
</dbReference>
<feature type="transmembrane region" description="Helical" evidence="5">
    <location>
        <begin position="391"/>
        <end position="409"/>
    </location>
</feature>
<feature type="transmembrane region" description="Helical" evidence="5">
    <location>
        <begin position="98"/>
        <end position="118"/>
    </location>
</feature>
<evidence type="ECO:0000313" key="8">
    <source>
        <dbReference type="EMBL" id="KAK9720401.1"/>
    </source>
</evidence>
<dbReference type="Pfam" id="PF25886">
    <property type="entry name" value="Msy1"/>
    <property type="match status" value="1"/>
</dbReference>
<comment type="subcellular location">
    <subcellularLocation>
        <location evidence="1">Membrane</location>
    </subcellularLocation>
</comment>
<dbReference type="SUPFAM" id="SSF50182">
    <property type="entry name" value="Sm-like ribonucleoproteins"/>
    <property type="match status" value="1"/>
</dbReference>
<dbReference type="InterPro" id="IPR058650">
    <property type="entry name" value="Msy1/2-like"/>
</dbReference>
<dbReference type="InterPro" id="IPR010920">
    <property type="entry name" value="LSM_dom_sf"/>
</dbReference>
<protein>
    <recommendedName>
        <fullName evidence="10">Mechanosensitive ion channel protein</fullName>
    </recommendedName>
</protein>
<keyword evidence="2 5" id="KW-0812">Transmembrane</keyword>
<sequence length="600" mass="68301">MSEEKTQKSEITETIYDIEANEANDSKGSMHSLDEDISDLALKMGAIEPEVETRWDHFMVWLYRYNLLQRTAILVLPVDALFALIAAMDFTVFRRVNVGGITLGWWCVFVIILWSTYFLSRVLVHVLPNLLELIFGQLTSLIKLYIGYIRKLHNYISFVIFCIVSWVLFEAVIVTNNNYTANWPRMVYIVLVVSAAAVTLEKLFLQIIAVKFHRAAYQDRLLLNRYAINIINKLAEFTTEREKEQPIIDDMSSHRKPKFTVFRLLSQTKNALDKTTSALGTIASEVADGSNTQTEPFQAIQNSHDARVLARRIFYALCPPGKSVITVNEFKEVFNTAQRAERAFLFFDEYSRGDIVRNDMILSIQEIFREKRALTKSLQDLDKAIAKLDSILMAIVYVIVILILVSTFVSDFGTYIATAGSILVAVSFMTGSTAQAVFESIVFLFVRHPFDVGDRVDIDGDSFVVKEMGLLSTVFETLEGAVVIIPNNSISGSKIHNVRRSGDLSEVIRIQVDTSTSWSQIQQLEVKLLQFLNDNGREFRNETKITLSEFPDPNRMTFEVEIPYKGNWQDDNEYSKRRNMFMLALRDAVSSTGITYHGMG</sequence>
<feature type="transmembrane region" description="Helical" evidence="5">
    <location>
        <begin position="186"/>
        <end position="205"/>
    </location>
</feature>